<dbReference type="PROSITE" id="PS00086">
    <property type="entry name" value="CYTOCHROME_P450"/>
    <property type="match status" value="1"/>
</dbReference>
<evidence type="ECO:0000256" key="4">
    <source>
        <dbReference type="ARBA" id="ARBA00010617"/>
    </source>
</evidence>
<evidence type="ECO:0000256" key="5">
    <source>
        <dbReference type="ARBA" id="ARBA00022617"/>
    </source>
</evidence>
<sequence>LCIILVIFYIRYLMKTTKWVIRASKMTANIPGPKTWPIIGNALLLSKVKTAEGTFACVNDLCNEYSSSIGMFKLWIGPRLGIVVTNPRYIETILTSPDALRKDPVYKFIGLIGNGLFVRNGKKWEELRKPLNKMLNKKMIESNLEMFHEKSMKLCKVWNKYIVNGQSFNLRHYATNFSLDTLCVSNFGYDMNELENEKYNIYGLMERALVAMFKVISNIINIVYFPWVSNSKSGKDLQKISRIFWKITCEILQARIQFRKKLGEDTDSPPSIYADVLLQRAKEYKLNWEETGKLATDFLVAGFDTSAVTISYILLMLAIFPEHQEAVYQEQIEILGEDPEVPPTWEQLSKMEYLTRIIKEVMRLYCPYGIFRNLTNDLELGGDYKLPKGCTVFISLYYLHRDPTLWSRPDEFYPDHFLPEESAKRPKGAYFPFSWGPRSCPGSVYAMAANKTLVSTLIRKYRFETDLTFDKLEYKYSLLLEVSQGYMVRIKPRN</sequence>
<evidence type="ECO:0000313" key="15">
    <source>
        <dbReference type="EMBL" id="JAC16639.1"/>
    </source>
</evidence>
<dbReference type="GO" id="GO:0005506">
    <property type="term" value="F:iron ion binding"/>
    <property type="evidence" value="ECO:0007669"/>
    <property type="project" value="InterPro"/>
</dbReference>
<feature type="non-terminal residue" evidence="15">
    <location>
        <position position="1"/>
    </location>
</feature>
<evidence type="ECO:0000256" key="8">
    <source>
        <dbReference type="ARBA" id="ARBA00022848"/>
    </source>
</evidence>
<evidence type="ECO:0000256" key="11">
    <source>
        <dbReference type="ARBA" id="ARBA00023033"/>
    </source>
</evidence>
<dbReference type="InterPro" id="IPR002401">
    <property type="entry name" value="Cyt_P450_E_grp-I"/>
</dbReference>
<evidence type="ECO:0000256" key="14">
    <source>
        <dbReference type="RuleBase" id="RU000461"/>
    </source>
</evidence>
<evidence type="ECO:0000256" key="1">
    <source>
        <dbReference type="ARBA" id="ARBA00001971"/>
    </source>
</evidence>
<evidence type="ECO:0000256" key="6">
    <source>
        <dbReference type="ARBA" id="ARBA00022723"/>
    </source>
</evidence>
<evidence type="ECO:0000256" key="7">
    <source>
        <dbReference type="ARBA" id="ARBA00022824"/>
    </source>
</evidence>
<evidence type="ECO:0000256" key="2">
    <source>
        <dbReference type="ARBA" id="ARBA00004174"/>
    </source>
</evidence>
<keyword evidence="11 14" id="KW-0503">Monooxygenase</keyword>
<dbReference type="InterPro" id="IPR050196">
    <property type="entry name" value="Cytochrome_P450_Monoox"/>
</dbReference>
<dbReference type="PRINTS" id="PR00463">
    <property type="entry name" value="EP450I"/>
</dbReference>
<dbReference type="PANTHER" id="PTHR24291:SF189">
    <property type="entry name" value="CYTOCHROME P450 4C3-RELATED"/>
    <property type="match status" value="1"/>
</dbReference>
<keyword evidence="9 14" id="KW-0560">Oxidoreductase</keyword>
<dbReference type="EMBL" id="GBBI01002073">
    <property type="protein sequence ID" value="JAC16639.1"/>
    <property type="molecule type" value="mRNA"/>
</dbReference>
<keyword evidence="8" id="KW-0492">Microsome</keyword>
<comment type="similarity">
    <text evidence="4 14">Belongs to the cytochrome P450 family.</text>
</comment>
<keyword evidence="10 13" id="KW-0408">Iron</keyword>
<keyword evidence="6 13" id="KW-0479">Metal-binding</keyword>
<protein>
    <submittedName>
        <fullName evidence="15">Putative cytochrome</fullName>
    </submittedName>
</protein>
<comment type="subcellular location">
    <subcellularLocation>
        <location evidence="3">Endoplasmic reticulum membrane</location>
        <topology evidence="3">Peripheral membrane protein</topology>
    </subcellularLocation>
    <subcellularLocation>
        <location evidence="2">Microsome membrane</location>
        <topology evidence="2">Peripheral membrane protein</topology>
    </subcellularLocation>
</comment>
<proteinExistence type="evidence at transcript level"/>
<reference evidence="15" key="1">
    <citation type="journal article" date="2014" name="PLoS Negl. Trop. Dis.">
        <title>An updated insight into the Sialotranscriptome of Triatoma infestans: developmental stage and geographic variations.</title>
        <authorList>
            <person name="Schwarz A."/>
            <person name="Medrano-Mercado N."/>
            <person name="Schaub G.A."/>
            <person name="Struchiner C.J."/>
            <person name="Bargues M.D."/>
            <person name="Levy M.Z."/>
            <person name="Ribeiro J.M."/>
        </authorList>
    </citation>
    <scope>NUCLEOTIDE SEQUENCE</scope>
    <source>
        <strain evidence="15">Chile</strain>
        <tissue evidence="15">Salivary glands</tissue>
    </source>
</reference>
<dbReference type="Pfam" id="PF00067">
    <property type="entry name" value="p450"/>
    <property type="match status" value="1"/>
</dbReference>
<dbReference type="InterPro" id="IPR036396">
    <property type="entry name" value="Cyt_P450_sf"/>
</dbReference>
<accession>A0A023F615</accession>
<keyword evidence="7" id="KW-0256">Endoplasmic reticulum</keyword>
<dbReference type="InterPro" id="IPR001128">
    <property type="entry name" value="Cyt_P450"/>
</dbReference>
<dbReference type="SUPFAM" id="SSF48264">
    <property type="entry name" value="Cytochrome P450"/>
    <property type="match status" value="1"/>
</dbReference>
<feature type="binding site" description="axial binding residue" evidence="13">
    <location>
        <position position="440"/>
    </location>
    <ligand>
        <name>heme</name>
        <dbReference type="ChEBI" id="CHEBI:30413"/>
    </ligand>
    <ligandPart>
        <name>Fe</name>
        <dbReference type="ChEBI" id="CHEBI:18248"/>
    </ligandPart>
</feature>
<evidence type="ECO:0000256" key="13">
    <source>
        <dbReference type="PIRSR" id="PIRSR602401-1"/>
    </source>
</evidence>
<evidence type="ECO:0000256" key="9">
    <source>
        <dbReference type="ARBA" id="ARBA00023002"/>
    </source>
</evidence>
<evidence type="ECO:0000256" key="12">
    <source>
        <dbReference type="ARBA" id="ARBA00023136"/>
    </source>
</evidence>
<dbReference type="InterPro" id="IPR017972">
    <property type="entry name" value="Cyt_P450_CS"/>
</dbReference>
<dbReference type="Gene3D" id="1.10.630.10">
    <property type="entry name" value="Cytochrome P450"/>
    <property type="match status" value="1"/>
</dbReference>
<dbReference type="GO" id="GO:0020037">
    <property type="term" value="F:heme binding"/>
    <property type="evidence" value="ECO:0007669"/>
    <property type="project" value="InterPro"/>
</dbReference>
<organism evidence="15">
    <name type="scientific">Triatoma infestans</name>
    <name type="common">Assassin bug</name>
    <dbReference type="NCBI Taxonomy" id="30076"/>
    <lineage>
        <taxon>Eukaryota</taxon>
        <taxon>Metazoa</taxon>
        <taxon>Ecdysozoa</taxon>
        <taxon>Arthropoda</taxon>
        <taxon>Hexapoda</taxon>
        <taxon>Insecta</taxon>
        <taxon>Pterygota</taxon>
        <taxon>Neoptera</taxon>
        <taxon>Paraneoptera</taxon>
        <taxon>Hemiptera</taxon>
        <taxon>Heteroptera</taxon>
        <taxon>Panheteroptera</taxon>
        <taxon>Cimicomorpha</taxon>
        <taxon>Reduviidae</taxon>
        <taxon>Triatominae</taxon>
        <taxon>Triatoma</taxon>
    </lineage>
</organism>
<dbReference type="GO" id="GO:0005789">
    <property type="term" value="C:endoplasmic reticulum membrane"/>
    <property type="evidence" value="ECO:0007669"/>
    <property type="project" value="UniProtKB-SubCell"/>
</dbReference>
<dbReference type="AlphaFoldDB" id="A0A023F615"/>
<comment type="cofactor">
    <cofactor evidence="1 13">
        <name>heme</name>
        <dbReference type="ChEBI" id="CHEBI:30413"/>
    </cofactor>
</comment>
<evidence type="ECO:0000256" key="3">
    <source>
        <dbReference type="ARBA" id="ARBA00004406"/>
    </source>
</evidence>
<dbReference type="GO" id="GO:0004497">
    <property type="term" value="F:monooxygenase activity"/>
    <property type="evidence" value="ECO:0007669"/>
    <property type="project" value="UniProtKB-KW"/>
</dbReference>
<keyword evidence="5 13" id="KW-0349">Heme</keyword>
<dbReference type="PRINTS" id="PR00385">
    <property type="entry name" value="P450"/>
</dbReference>
<evidence type="ECO:0000256" key="10">
    <source>
        <dbReference type="ARBA" id="ARBA00023004"/>
    </source>
</evidence>
<dbReference type="PANTHER" id="PTHR24291">
    <property type="entry name" value="CYTOCHROME P450 FAMILY 4"/>
    <property type="match status" value="1"/>
</dbReference>
<name>A0A023F615_TRIIF</name>
<dbReference type="GO" id="GO:0016705">
    <property type="term" value="F:oxidoreductase activity, acting on paired donors, with incorporation or reduction of molecular oxygen"/>
    <property type="evidence" value="ECO:0007669"/>
    <property type="project" value="InterPro"/>
</dbReference>
<keyword evidence="12" id="KW-0472">Membrane</keyword>